<keyword evidence="7" id="KW-1185">Reference proteome</keyword>
<dbReference type="GO" id="GO:0003677">
    <property type="term" value="F:DNA binding"/>
    <property type="evidence" value="ECO:0007669"/>
    <property type="project" value="UniProtKB-UniRule"/>
</dbReference>
<sequence length="188" mass="20341">MDARERLITSTQALLWERGYVGTSPKAIQQRAGVGQGSMYHHFSGKSELALAAIHRCADQIRAYTEQRLSAPGTAFARIEAFLLQERQVLQGCQLGRLTADPEIVANPDLHRPVDATFVWLRQRLAEVLDEGVANGEFAVGLDVNDIAATIAGVVQGGYVLAKAAGSDEPYYSAIRGILALLAPPTRQ</sequence>
<name>A0A7U3YKZ7_DESPD</name>
<evidence type="ECO:0000313" key="7">
    <source>
        <dbReference type="Proteomes" id="UP000006365"/>
    </source>
</evidence>
<dbReference type="Proteomes" id="UP000006365">
    <property type="component" value="Chromosome"/>
</dbReference>
<dbReference type="InterPro" id="IPR011075">
    <property type="entry name" value="TetR_C"/>
</dbReference>
<reference evidence="6 7" key="1">
    <citation type="journal article" date="2011" name="Stand. Genomic Sci.">
        <title>Complete genome sequence of Desulfobulbus propionicus type strain (1pr3).</title>
        <authorList>
            <person name="Pagani I."/>
            <person name="Lapidus A."/>
            <person name="Nolan M."/>
            <person name="Lucas S."/>
            <person name="Hammon N."/>
            <person name="Deshpande S."/>
            <person name="Cheng J.F."/>
            <person name="Chertkov O."/>
            <person name="Davenport K."/>
            <person name="Tapia R."/>
            <person name="Han C."/>
            <person name="Goodwin L."/>
            <person name="Pitluck S."/>
            <person name="Liolios K."/>
            <person name="Mavromatis K."/>
            <person name="Ivanova N."/>
            <person name="Mikhailova N."/>
            <person name="Pati A."/>
            <person name="Chen A."/>
            <person name="Palaniappan K."/>
            <person name="Land M."/>
            <person name="Hauser L."/>
            <person name="Chang Y.J."/>
            <person name="Jeffries C.D."/>
            <person name="Detter J.C."/>
            <person name="Brambilla E."/>
            <person name="Kannan K.P."/>
            <person name="Djao O.D."/>
            <person name="Rohde M."/>
            <person name="Pukall R."/>
            <person name="Spring S."/>
            <person name="Goker M."/>
            <person name="Sikorski J."/>
            <person name="Woyke T."/>
            <person name="Bristow J."/>
            <person name="Eisen J.A."/>
            <person name="Markowitz V."/>
            <person name="Hugenholtz P."/>
            <person name="Kyrpides N.C."/>
            <person name="Klenk H.P."/>
        </authorList>
    </citation>
    <scope>NUCLEOTIDE SEQUENCE [LARGE SCALE GENOMIC DNA]</scope>
    <source>
        <strain evidence="7">ATCC 33891 / DSM 2032 / 1pr3</strain>
    </source>
</reference>
<organism evidence="6 7">
    <name type="scientific">Desulfobulbus propionicus (strain ATCC 33891 / DSM 2032 / VKM B-1956 / 1pr3)</name>
    <dbReference type="NCBI Taxonomy" id="577650"/>
    <lineage>
        <taxon>Bacteria</taxon>
        <taxon>Pseudomonadati</taxon>
        <taxon>Thermodesulfobacteriota</taxon>
        <taxon>Desulfobulbia</taxon>
        <taxon>Desulfobulbales</taxon>
        <taxon>Desulfobulbaceae</taxon>
        <taxon>Desulfobulbus</taxon>
    </lineage>
</organism>
<evidence type="ECO:0000313" key="6">
    <source>
        <dbReference type="EMBL" id="ADW17285.1"/>
    </source>
</evidence>
<dbReference type="PANTHER" id="PTHR47506:SF3">
    <property type="entry name" value="HTH-TYPE TRANSCRIPTIONAL REGULATOR LMRA"/>
    <property type="match status" value="1"/>
</dbReference>
<accession>A0A7U3YKZ7</accession>
<dbReference type="InterPro" id="IPR001647">
    <property type="entry name" value="HTH_TetR"/>
</dbReference>
<keyword evidence="1" id="KW-0805">Transcription regulation</keyword>
<dbReference type="PRINTS" id="PR00455">
    <property type="entry name" value="HTHTETR"/>
</dbReference>
<keyword evidence="2 4" id="KW-0238">DNA-binding</keyword>
<dbReference type="Pfam" id="PF16925">
    <property type="entry name" value="TetR_C_13"/>
    <property type="match status" value="1"/>
</dbReference>
<feature type="DNA-binding region" description="H-T-H motif" evidence="4">
    <location>
        <begin position="24"/>
        <end position="43"/>
    </location>
</feature>
<dbReference type="RefSeq" id="WP_015723828.1">
    <property type="nucleotide sequence ID" value="NC_014972.1"/>
</dbReference>
<protein>
    <submittedName>
        <fullName evidence="6">Transcriptional regulator, TetR family</fullName>
    </submittedName>
</protein>
<dbReference type="EMBL" id="CP002364">
    <property type="protein sequence ID" value="ADW17285.1"/>
    <property type="molecule type" value="Genomic_DNA"/>
</dbReference>
<dbReference type="Pfam" id="PF00440">
    <property type="entry name" value="TetR_N"/>
    <property type="match status" value="1"/>
</dbReference>
<evidence type="ECO:0000256" key="1">
    <source>
        <dbReference type="ARBA" id="ARBA00023015"/>
    </source>
</evidence>
<proteinExistence type="predicted"/>
<evidence type="ECO:0000256" key="3">
    <source>
        <dbReference type="ARBA" id="ARBA00023163"/>
    </source>
</evidence>
<dbReference type="PANTHER" id="PTHR47506">
    <property type="entry name" value="TRANSCRIPTIONAL REGULATORY PROTEIN"/>
    <property type="match status" value="1"/>
</dbReference>
<dbReference type="PROSITE" id="PS50977">
    <property type="entry name" value="HTH_TETR_2"/>
    <property type="match status" value="1"/>
</dbReference>
<evidence type="ECO:0000259" key="5">
    <source>
        <dbReference type="PROSITE" id="PS50977"/>
    </source>
</evidence>
<evidence type="ECO:0000256" key="2">
    <source>
        <dbReference type="ARBA" id="ARBA00023125"/>
    </source>
</evidence>
<dbReference type="SUPFAM" id="SSF46689">
    <property type="entry name" value="Homeodomain-like"/>
    <property type="match status" value="1"/>
</dbReference>
<dbReference type="AlphaFoldDB" id="A0A7U3YKZ7"/>
<dbReference type="InterPro" id="IPR009057">
    <property type="entry name" value="Homeodomain-like_sf"/>
</dbReference>
<feature type="domain" description="HTH tetR-type" evidence="5">
    <location>
        <begin position="1"/>
        <end position="61"/>
    </location>
</feature>
<keyword evidence="3" id="KW-0804">Transcription</keyword>
<dbReference type="SUPFAM" id="SSF48498">
    <property type="entry name" value="Tetracyclin repressor-like, C-terminal domain"/>
    <property type="match status" value="1"/>
</dbReference>
<dbReference type="InterPro" id="IPR036271">
    <property type="entry name" value="Tet_transcr_reg_TetR-rel_C_sf"/>
</dbReference>
<dbReference type="Gene3D" id="1.10.357.10">
    <property type="entry name" value="Tetracycline Repressor, domain 2"/>
    <property type="match status" value="1"/>
</dbReference>
<dbReference type="KEGG" id="dpr:Despr_1113"/>
<gene>
    <name evidence="6" type="ordered locus">Despr_1113</name>
</gene>
<evidence type="ECO:0000256" key="4">
    <source>
        <dbReference type="PROSITE-ProRule" id="PRU00335"/>
    </source>
</evidence>